<accession>A0ABD1GVX4</accession>
<dbReference type="PRINTS" id="PR00634">
    <property type="entry name" value="BETALLERGEN"/>
</dbReference>
<organism evidence="4 5">
    <name type="scientific">Salvia divinorum</name>
    <name type="common">Maria pastora</name>
    <name type="synonym">Diviner's sage</name>
    <dbReference type="NCBI Taxonomy" id="28513"/>
    <lineage>
        <taxon>Eukaryota</taxon>
        <taxon>Viridiplantae</taxon>
        <taxon>Streptophyta</taxon>
        <taxon>Embryophyta</taxon>
        <taxon>Tracheophyta</taxon>
        <taxon>Spermatophyta</taxon>
        <taxon>Magnoliopsida</taxon>
        <taxon>eudicotyledons</taxon>
        <taxon>Gunneridae</taxon>
        <taxon>Pentapetalae</taxon>
        <taxon>asterids</taxon>
        <taxon>lamiids</taxon>
        <taxon>Lamiales</taxon>
        <taxon>Lamiaceae</taxon>
        <taxon>Nepetoideae</taxon>
        <taxon>Mentheae</taxon>
        <taxon>Salviinae</taxon>
        <taxon>Salvia</taxon>
        <taxon>Salvia subgen. Calosphace</taxon>
    </lineage>
</organism>
<evidence type="ECO:0000313" key="5">
    <source>
        <dbReference type="Proteomes" id="UP001567538"/>
    </source>
</evidence>
<proteinExistence type="inferred from homology"/>
<evidence type="ECO:0000313" key="4">
    <source>
        <dbReference type="EMBL" id="KAL1548144.1"/>
    </source>
</evidence>
<dbReference type="Gene3D" id="3.30.530.20">
    <property type="match status" value="1"/>
</dbReference>
<dbReference type="EMBL" id="JBEAFC010000007">
    <property type="protein sequence ID" value="KAL1548144.1"/>
    <property type="molecule type" value="Genomic_DNA"/>
</dbReference>
<comment type="caution">
    <text evidence="4">The sequence shown here is derived from an EMBL/GenBank/DDBJ whole genome shotgun (WGS) entry which is preliminary data.</text>
</comment>
<comment type="similarity">
    <text evidence="1 2">Belongs to the BetVI family.</text>
</comment>
<reference evidence="4 5" key="1">
    <citation type="submission" date="2024-06" db="EMBL/GenBank/DDBJ databases">
        <title>A chromosome level genome sequence of Diviner's sage (Salvia divinorum).</title>
        <authorList>
            <person name="Ford S.A."/>
            <person name="Ro D.-K."/>
            <person name="Ness R.W."/>
            <person name="Phillips M.A."/>
        </authorList>
    </citation>
    <scope>NUCLEOTIDE SEQUENCE [LARGE SCALE GENOMIC DNA]</scope>
    <source>
        <strain evidence="4">SAF-2024a</strain>
        <tissue evidence="4">Leaf</tissue>
    </source>
</reference>
<dbReference type="Pfam" id="PF00407">
    <property type="entry name" value="Bet_v_1"/>
    <property type="match status" value="1"/>
</dbReference>
<name>A0ABD1GVX4_SALDI</name>
<evidence type="ECO:0000256" key="1">
    <source>
        <dbReference type="ARBA" id="ARBA00009744"/>
    </source>
</evidence>
<dbReference type="CDD" id="cd07816">
    <property type="entry name" value="Bet_v1-like"/>
    <property type="match status" value="1"/>
</dbReference>
<evidence type="ECO:0000256" key="2">
    <source>
        <dbReference type="RuleBase" id="RU000409"/>
    </source>
</evidence>
<feature type="domain" description="Bet v I/Major latex protein" evidence="3">
    <location>
        <begin position="5"/>
        <end position="155"/>
    </location>
</feature>
<protein>
    <submittedName>
        <fullName evidence="4">Major allergen Pru av 1-like</fullName>
    </submittedName>
</protein>
<dbReference type="InterPro" id="IPR023393">
    <property type="entry name" value="START-like_dom_sf"/>
</dbReference>
<dbReference type="SUPFAM" id="SSF55961">
    <property type="entry name" value="Bet v1-like"/>
    <property type="match status" value="1"/>
</dbReference>
<dbReference type="InterPro" id="IPR024949">
    <property type="entry name" value="Bet_v_I_allergen"/>
</dbReference>
<keyword evidence="5" id="KW-1185">Reference proteome</keyword>
<keyword evidence="2" id="KW-0568">Pathogenesis-related protein</keyword>
<dbReference type="InterPro" id="IPR000916">
    <property type="entry name" value="Bet_v_I/MLP"/>
</dbReference>
<dbReference type="PROSITE" id="PS00451">
    <property type="entry name" value="PATHOGENESIS_BETVI"/>
    <property type="match status" value="1"/>
</dbReference>
<sequence>MAPITVDHEISCSLTPQKLFKAFVVDANELMPKVVPNFFKSFQTIEGDGGVGSVTLVTFAEGSNIKPAKHKIVEVDEEKHVFKYNLIEGGILGEDLESVSYVFKFDKSDDGGCTIKIASTYNPKKEDHDDHGIKEIIEKGKEATKGFIHAIEAHLHGHA</sequence>
<evidence type="ECO:0000259" key="3">
    <source>
        <dbReference type="Pfam" id="PF00407"/>
    </source>
</evidence>
<dbReference type="AlphaFoldDB" id="A0ABD1GVX4"/>
<dbReference type="InterPro" id="IPR050279">
    <property type="entry name" value="Plant_def-hormone_signal"/>
</dbReference>
<keyword evidence="2" id="KW-0611">Plant defense</keyword>
<gene>
    <name evidence="4" type="ORF">AAHA92_16418</name>
</gene>
<dbReference type="PANTHER" id="PTHR31213:SF55">
    <property type="entry name" value="STRESS-INDUCED PROTEIN SAM22"/>
    <property type="match status" value="1"/>
</dbReference>
<dbReference type="Proteomes" id="UP001567538">
    <property type="component" value="Unassembled WGS sequence"/>
</dbReference>
<dbReference type="FunFam" id="3.30.530.20:FF:000007">
    <property type="entry name" value="Major pollen allergen Bet v 1-A"/>
    <property type="match status" value="1"/>
</dbReference>
<dbReference type="GO" id="GO:0006952">
    <property type="term" value="P:defense response"/>
    <property type="evidence" value="ECO:0007669"/>
    <property type="project" value="UniProtKB-KW"/>
</dbReference>
<dbReference type="PANTHER" id="PTHR31213">
    <property type="entry name" value="OS08G0374000 PROTEIN-RELATED"/>
    <property type="match status" value="1"/>
</dbReference>